<gene>
    <name evidence="9" type="ORF">SAMN04488021_14025</name>
</gene>
<dbReference type="AlphaFoldDB" id="A0A1I3DN28"/>
<evidence type="ECO:0000256" key="3">
    <source>
        <dbReference type="ARBA" id="ARBA00022723"/>
    </source>
</evidence>
<keyword evidence="6" id="KW-0411">Iron-sulfur</keyword>
<evidence type="ECO:0000256" key="1">
    <source>
        <dbReference type="ARBA" id="ARBA00022630"/>
    </source>
</evidence>
<evidence type="ECO:0000256" key="5">
    <source>
        <dbReference type="ARBA" id="ARBA00023004"/>
    </source>
</evidence>
<reference evidence="9 10" key="1">
    <citation type="submission" date="2016-10" db="EMBL/GenBank/DDBJ databases">
        <authorList>
            <person name="de Groot N.N."/>
        </authorList>
    </citation>
    <scope>NUCLEOTIDE SEQUENCE [LARGE SCALE GENOMIC DNA]</scope>
    <source>
        <strain evidence="9 10">DSM 8537</strain>
    </source>
</reference>
<dbReference type="NCBIfam" id="NF041259">
    <property type="entry name" value="mono_DmmA_fam"/>
    <property type="match status" value="1"/>
</dbReference>
<keyword evidence="4" id="KW-0560">Oxidoreductase</keyword>
<dbReference type="InterPro" id="IPR048037">
    <property type="entry name" value="DmmA-like_C"/>
</dbReference>
<dbReference type="Pfam" id="PF22289">
    <property type="entry name" value="DmmA-like_C"/>
    <property type="match status" value="1"/>
</dbReference>
<evidence type="ECO:0000259" key="7">
    <source>
        <dbReference type="Pfam" id="PF22289"/>
    </source>
</evidence>
<proteinExistence type="predicted"/>
<keyword evidence="5" id="KW-0408">Iron</keyword>
<keyword evidence="1" id="KW-0285">Flavoprotein</keyword>
<evidence type="ECO:0000313" key="9">
    <source>
        <dbReference type="EMBL" id="SFH87901.1"/>
    </source>
</evidence>
<name>A0A1I3DN28_9RHOB</name>
<evidence type="ECO:0000259" key="8">
    <source>
        <dbReference type="Pfam" id="PF22290"/>
    </source>
</evidence>
<keyword evidence="10" id="KW-1185">Reference proteome</keyword>
<accession>A0A1I3DN28</accession>
<dbReference type="RefSeq" id="WP_074970146.1">
    <property type="nucleotide sequence ID" value="NZ_CBCRYP010000007.1"/>
</dbReference>
<dbReference type="GO" id="GO:0046872">
    <property type="term" value="F:metal ion binding"/>
    <property type="evidence" value="ECO:0007669"/>
    <property type="project" value="UniProtKB-KW"/>
</dbReference>
<dbReference type="InterPro" id="IPR054582">
    <property type="entry name" value="DmmA-like_N"/>
</dbReference>
<evidence type="ECO:0000256" key="6">
    <source>
        <dbReference type="ARBA" id="ARBA00023014"/>
    </source>
</evidence>
<evidence type="ECO:0000256" key="2">
    <source>
        <dbReference type="ARBA" id="ARBA00022714"/>
    </source>
</evidence>
<sequence>MTSPPTTPYTSRPVYAPLEPRPCRSAVMIVDDAGAAALVALAEKAPELMPKATVLHVQDGFSMAPALRALNPASLVEIASTAALSPALGQVLARAEMGLQAFLAGSEGLIGQAQAQLLAAGLPLGAIQGEHRGTAARRMQCVHCKTIAEDVTVDPYTCPGCGRALYVRDHFSRRLGAFQGVCIDAETPGDVPEPVEIRL</sequence>
<evidence type="ECO:0000256" key="4">
    <source>
        <dbReference type="ARBA" id="ARBA00023002"/>
    </source>
</evidence>
<protein>
    <submittedName>
        <fullName evidence="9">Uncharacterized protein</fullName>
    </submittedName>
</protein>
<feature type="domain" description="Dimethylamine monooxygenase subunit DmmA-like N-terminal" evidence="8">
    <location>
        <begin position="10"/>
        <end position="123"/>
    </location>
</feature>
<keyword evidence="3" id="KW-0479">Metal-binding</keyword>
<dbReference type="EMBL" id="FOPU01000040">
    <property type="protein sequence ID" value="SFH87901.1"/>
    <property type="molecule type" value="Genomic_DNA"/>
</dbReference>
<dbReference type="STRING" id="34004.SAMN04488021_14025"/>
<organism evidence="9 10">
    <name type="scientific">Paracoccus aminovorans</name>
    <dbReference type="NCBI Taxonomy" id="34004"/>
    <lineage>
        <taxon>Bacteria</taxon>
        <taxon>Pseudomonadati</taxon>
        <taxon>Pseudomonadota</taxon>
        <taxon>Alphaproteobacteria</taxon>
        <taxon>Rhodobacterales</taxon>
        <taxon>Paracoccaceae</taxon>
        <taxon>Paracoccus</taxon>
    </lineage>
</organism>
<feature type="domain" description="Dimethylamine monooxygenase subunit DmmA-like C-terminal" evidence="7">
    <location>
        <begin position="138"/>
        <end position="181"/>
    </location>
</feature>
<dbReference type="GO" id="GO:0016491">
    <property type="term" value="F:oxidoreductase activity"/>
    <property type="evidence" value="ECO:0007669"/>
    <property type="project" value="UniProtKB-KW"/>
</dbReference>
<dbReference type="OrthoDB" id="6955242at2"/>
<dbReference type="GO" id="GO:0051537">
    <property type="term" value="F:2 iron, 2 sulfur cluster binding"/>
    <property type="evidence" value="ECO:0007669"/>
    <property type="project" value="UniProtKB-KW"/>
</dbReference>
<dbReference type="Pfam" id="PF22290">
    <property type="entry name" value="DmmA-like_N"/>
    <property type="match status" value="1"/>
</dbReference>
<evidence type="ECO:0000313" key="10">
    <source>
        <dbReference type="Proteomes" id="UP000183635"/>
    </source>
</evidence>
<dbReference type="Proteomes" id="UP000183635">
    <property type="component" value="Unassembled WGS sequence"/>
</dbReference>
<keyword evidence="2" id="KW-0001">2Fe-2S</keyword>